<keyword evidence="4" id="KW-1185">Reference proteome</keyword>
<feature type="signal peptide" evidence="2">
    <location>
        <begin position="1"/>
        <end position="20"/>
    </location>
</feature>
<organism evidence="3 4">
    <name type="scientific">Mesorhizobium tianshanense</name>
    <dbReference type="NCBI Taxonomy" id="39844"/>
    <lineage>
        <taxon>Bacteria</taxon>
        <taxon>Pseudomonadati</taxon>
        <taxon>Pseudomonadota</taxon>
        <taxon>Alphaproteobacteria</taxon>
        <taxon>Hyphomicrobiales</taxon>
        <taxon>Phyllobacteriaceae</taxon>
        <taxon>Mesorhizobium</taxon>
    </lineage>
</organism>
<dbReference type="OrthoDB" id="8100046at2"/>
<proteinExistence type="predicted"/>
<reference evidence="3 4" key="1">
    <citation type="journal article" date="2015" name="Stand. Genomic Sci.">
        <title>Genomic Encyclopedia of Bacterial and Archaeal Type Strains, Phase III: the genomes of soil and plant-associated and newly described type strains.</title>
        <authorList>
            <person name="Whitman W.B."/>
            <person name="Woyke T."/>
            <person name="Klenk H.P."/>
            <person name="Zhou Y."/>
            <person name="Lilburn T.G."/>
            <person name="Beck B.J."/>
            <person name="De Vos P."/>
            <person name="Vandamme P."/>
            <person name="Eisen J.A."/>
            <person name="Garrity G."/>
            <person name="Hugenholtz P."/>
            <person name="Kyrpides N.C."/>
        </authorList>
    </citation>
    <scope>NUCLEOTIDE SEQUENCE [LARGE SCALE GENOMIC DNA]</scope>
    <source>
        <strain evidence="3 4">CGMCC 1.2546</strain>
    </source>
</reference>
<dbReference type="Proteomes" id="UP000317122">
    <property type="component" value="Unassembled WGS sequence"/>
</dbReference>
<dbReference type="AlphaFoldDB" id="A0A562NHT0"/>
<dbReference type="Pfam" id="PF05079">
    <property type="entry name" value="DUF680"/>
    <property type="match status" value="1"/>
</dbReference>
<name>A0A562NHT0_9HYPH</name>
<protein>
    <submittedName>
        <fullName evidence="3">Uncharacterized protein DUF680</fullName>
    </submittedName>
</protein>
<feature type="region of interest" description="Disordered" evidence="1">
    <location>
        <begin position="65"/>
        <end position="90"/>
    </location>
</feature>
<accession>A0A562NHT0</accession>
<evidence type="ECO:0000256" key="1">
    <source>
        <dbReference type="SAM" id="MobiDB-lite"/>
    </source>
</evidence>
<evidence type="ECO:0000256" key="2">
    <source>
        <dbReference type="SAM" id="SignalP"/>
    </source>
</evidence>
<sequence length="90" mass="9130">MTKIALTAVAILIATGSAFAGSDHYGSDGVNQPAAPVAAGQANNVDNTFTGSIRKLFPTEHNAVNTDATTTQSGTAQSVVPQSGRGNWGR</sequence>
<evidence type="ECO:0000313" key="4">
    <source>
        <dbReference type="Proteomes" id="UP000317122"/>
    </source>
</evidence>
<dbReference type="RefSeq" id="WP_145720489.1">
    <property type="nucleotide sequence ID" value="NZ_BSPF01000055.1"/>
</dbReference>
<feature type="chain" id="PRO_5021956861" evidence="2">
    <location>
        <begin position="21"/>
        <end position="90"/>
    </location>
</feature>
<evidence type="ECO:0000313" key="3">
    <source>
        <dbReference type="EMBL" id="TWI31648.1"/>
    </source>
</evidence>
<keyword evidence="2" id="KW-0732">Signal</keyword>
<dbReference type="EMBL" id="VLKT01000029">
    <property type="protein sequence ID" value="TWI31648.1"/>
    <property type="molecule type" value="Genomic_DNA"/>
</dbReference>
<comment type="caution">
    <text evidence="3">The sequence shown here is derived from an EMBL/GenBank/DDBJ whole genome shotgun (WGS) entry which is preliminary data.</text>
</comment>
<dbReference type="InterPro" id="IPR007771">
    <property type="entry name" value="DUF680"/>
</dbReference>
<gene>
    <name evidence="3" type="ORF">IQ26_04453</name>
</gene>